<gene>
    <name evidence="1" type="ORF">LTRI10_LOCUS29095</name>
</gene>
<sequence>MNSRVMHKATTLKSLVRVFIGSPLVQQKTNENMVATGGGLRSNSITYFGNPNETEPLIGDSLAKVGKFLKVSSQQWEEVRVTICPQVTYHRVWTGALQEVSNSLKLEMDGLGYDCSSGNMGNQIISSCLTI</sequence>
<accession>A0AAV2EQQ2</accession>
<evidence type="ECO:0000313" key="1">
    <source>
        <dbReference type="EMBL" id="CAL1388154.1"/>
    </source>
</evidence>
<dbReference type="EMBL" id="OZ034818">
    <property type="protein sequence ID" value="CAL1388154.1"/>
    <property type="molecule type" value="Genomic_DNA"/>
</dbReference>
<dbReference type="PANTHER" id="PTHR37763">
    <property type="entry name" value="EXOSOME COMPLEX EXONUCLEASE"/>
    <property type="match status" value="1"/>
</dbReference>
<protein>
    <submittedName>
        <fullName evidence="1">Uncharacterized protein</fullName>
    </submittedName>
</protein>
<keyword evidence="2" id="KW-1185">Reference proteome</keyword>
<dbReference type="PANTHER" id="PTHR37763:SF1">
    <property type="entry name" value="EXOSOME COMPLEX EXONUCLEASE"/>
    <property type="match status" value="1"/>
</dbReference>
<proteinExistence type="predicted"/>
<organism evidence="1 2">
    <name type="scientific">Linum trigynum</name>
    <dbReference type="NCBI Taxonomy" id="586398"/>
    <lineage>
        <taxon>Eukaryota</taxon>
        <taxon>Viridiplantae</taxon>
        <taxon>Streptophyta</taxon>
        <taxon>Embryophyta</taxon>
        <taxon>Tracheophyta</taxon>
        <taxon>Spermatophyta</taxon>
        <taxon>Magnoliopsida</taxon>
        <taxon>eudicotyledons</taxon>
        <taxon>Gunneridae</taxon>
        <taxon>Pentapetalae</taxon>
        <taxon>rosids</taxon>
        <taxon>fabids</taxon>
        <taxon>Malpighiales</taxon>
        <taxon>Linaceae</taxon>
        <taxon>Linum</taxon>
    </lineage>
</organism>
<dbReference type="Proteomes" id="UP001497516">
    <property type="component" value="Chromosome 5"/>
</dbReference>
<dbReference type="AlphaFoldDB" id="A0AAV2EQQ2"/>
<reference evidence="1 2" key="1">
    <citation type="submission" date="2024-04" db="EMBL/GenBank/DDBJ databases">
        <authorList>
            <person name="Fracassetti M."/>
        </authorList>
    </citation>
    <scope>NUCLEOTIDE SEQUENCE [LARGE SCALE GENOMIC DNA]</scope>
</reference>
<name>A0AAV2EQQ2_9ROSI</name>
<evidence type="ECO:0000313" key="2">
    <source>
        <dbReference type="Proteomes" id="UP001497516"/>
    </source>
</evidence>